<feature type="compositionally biased region" description="Basic residues" evidence="18">
    <location>
        <begin position="319"/>
        <end position="335"/>
    </location>
</feature>
<feature type="compositionally biased region" description="Basic residues" evidence="18">
    <location>
        <begin position="1128"/>
        <end position="1144"/>
    </location>
</feature>
<dbReference type="GO" id="GO:0032259">
    <property type="term" value="P:methylation"/>
    <property type="evidence" value="ECO:0007669"/>
    <property type="project" value="UniProtKB-KW"/>
</dbReference>
<dbReference type="PROSITE" id="PS50280">
    <property type="entry name" value="SET"/>
    <property type="match status" value="1"/>
</dbReference>
<feature type="region of interest" description="Disordered" evidence="18">
    <location>
        <begin position="1485"/>
        <end position="1504"/>
    </location>
</feature>
<keyword evidence="11" id="KW-0805">Transcription regulation</keyword>
<feature type="region of interest" description="Disordered" evidence="18">
    <location>
        <begin position="794"/>
        <end position="829"/>
    </location>
</feature>
<dbReference type="InterPro" id="IPR025790">
    <property type="entry name" value="Suv4-20_animal"/>
</dbReference>
<evidence type="ECO:0000259" key="19">
    <source>
        <dbReference type="PROSITE" id="PS50280"/>
    </source>
</evidence>
<dbReference type="Proteomes" id="UP001178508">
    <property type="component" value="Chromosome 16"/>
</dbReference>
<evidence type="ECO:0000256" key="2">
    <source>
        <dbReference type="ARBA" id="ARBA00004286"/>
    </source>
</evidence>
<evidence type="ECO:0000256" key="12">
    <source>
        <dbReference type="ARBA" id="ARBA00023163"/>
    </source>
</evidence>
<feature type="region of interest" description="Disordered" evidence="18">
    <location>
        <begin position="908"/>
        <end position="933"/>
    </location>
</feature>
<dbReference type="InterPro" id="IPR041938">
    <property type="entry name" value="Hist-Lys_N-MTase_N"/>
</dbReference>
<evidence type="ECO:0000256" key="10">
    <source>
        <dbReference type="ARBA" id="ARBA00022853"/>
    </source>
</evidence>
<dbReference type="SMART" id="SM00317">
    <property type="entry name" value="SET"/>
    <property type="match status" value="1"/>
</dbReference>
<evidence type="ECO:0000256" key="3">
    <source>
        <dbReference type="ARBA" id="ARBA00012187"/>
    </source>
</evidence>
<dbReference type="EC" id="2.1.1.361" evidence="3"/>
<comment type="catalytic activity">
    <reaction evidence="17">
        <text>N(6)-methyl-L-lysyl(20)-[histone H4] + S-adenosyl-L-methionine = N(6),N(6)-dimethyl-L-lysyl(20)-[histone H4] + S-adenosyl-L-homocysteine + H(+)</text>
        <dbReference type="Rhea" id="RHEA:60348"/>
        <dbReference type="Rhea" id="RHEA-COMP:15555"/>
        <dbReference type="Rhea" id="RHEA-COMP:15556"/>
        <dbReference type="ChEBI" id="CHEBI:15378"/>
        <dbReference type="ChEBI" id="CHEBI:57856"/>
        <dbReference type="ChEBI" id="CHEBI:59789"/>
        <dbReference type="ChEBI" id="CHEBI:61929"/>
        <dbReference type="ChEBI" id="CHEBI:61976"/>
        <dbReference type="EC" id="2.1.1.362"/>
    </reaction>
    <physiologicalReaction direction="left-to-right" evidence="17">
        <dbReference type="Rhea" id="RHEA:60349"/>
    </physiologicalReaction>
</comment>
<dbReference type="PANTHER" id="PTHR12977:SF4">
    <property type="entry name" value="HISTONE-LYSINE N-METHYLTRANSFERASE KMT5B"/>
    <property type="match status" value="1"/>
</dbReference>
<name>A0AAV1GS65_XYRNO</name>
<evidence type="ECO:0000313" key="20">
    <source>
        <dbReference type="EMBL" id="CAJ1076348.1"/>
    </source>
</evidence>
<feature type="region of interest" description="Disordered" evidence="18">
    <location>
        <begin position="508"/>
        <end position="534"/>
    </location>
</feature>
<feature type="region of interest" description="Disordered" evidence="18">
    <location>
        <begin position="1851"/>
        <end position="1873"/>
    </location>
</feature>
<gene>
    <name evidence="20" type="ORF">XNOV1_A042995</name>
</gene>
<organism evidence="20 21">
    <name type="scientific">Xyrichtys novacula</name>
    <name type="common">Pearly razorfish</name>
    <name type="synonym">Hemipteronotus novacula</name>
    <dbReference type="NCBI Taxonomy" id="13765"/>
    <lineage>
        <taxon>Eukaryota</taxon>
        <taxon>Metazoa</taxon>
        <taxon>Chordata</taxon>
        <taxon>Craniata</taxon>
        <taxon>Vertebrata</taxon>
        <taxon>Euteleostomi</taxon>
        <taxon>Actinopterygii</taxon>
        <taxon>Neopterygii</taxon>
        <taxon>Teleostei</taxon>
        <taxon>Neoteleostei</taxon>
        <taxon>Acanthomorphata</taxon>
        <taxon>Eupercaria</taxon>
        <taxon>Labriformes</taxon>
        <taxon>Labridae</taxon>
        <taxon>Xyrichtys</taxon>
    </lineage>
</organism>
<feature type="region of interest" description="Disordered" evidence="18">
    <location>
        <begin position="1652"/>
        <end position="1678"/>
    </location>
</feature>
<dbReference type="PROSITE" id="PS51570">
    <property type="entry name" value="SAM_MT43_SUVAR420_2"/>
    <property type="match status" value="1"/>
</dbReference>
<feature type="compositionally biased region" description="Polar residues" evidence="18">
    <location>
        <begin position="1491"/>
        <end position="1504"/>
    </location>
</feature>
<keyword evidence="12" id="KW-0804">Transcription</keyword>
<dbReference type="GO" id="GO:0140941">
    <property type="term" value="F:histone H4K20me methyltransferase activity"/>
    <property type="evidence" value="ECO:0007669"/>
    <property type="project" value="UniProtKB-EC"/>
</dbReference>
<feature type="compositionally biased region" description="Low complexity" evidence="18">
    <location>
        <begin position="456"/>
        <end position="466"/>
    </location>
</feature>
<feature type="region of interest" description="Disordered" evidence="18">
    <location>
        <begin position="1885"/>
        <end position="1922"/>
    </location>
</feature>
<dbReference type="FunFam" id="1.10.10.1700:FF:000001">
    <property type="entry name" value="Histone-lysine N-methyltransferase"/>
    <property type="match status" value="1"/>
</dbReference>
<dbReference type="EC" id="2.1.1.362" evidence="4"/>
<dbReference type="InterPro" id="IPR046341">
    <property type="entry name" value="SET_dom_sf"/>
</dbReference>
<reference evidence="20" key="1">
    <citation type="submission" date="2023-08" db="EMBL/GenBank/DDBJ databases">
        <authorList>
            <person name="Alioto T."/>
            <person name="Alioto T."/>
            <person name="Gomez Garrido J."/>
        </authorList>
    </citation>
    <scope>NUCLEOTIDE SEQUENCE</scope>
</reference>
<dbReference type="Gene3D" id="2.170.270.10">
    <property type="entry name" value="SET domain"/>
    <property type="match status" value="1"/>
</dbReference>
<dbReference type="GO" id="GO:0140944">
    <property type="term" value="F:histone H4K20 monomethyltransferase activity"/>
    <property type="evidence" value="ECO:0007669"/>
    <property type="project" value="UniProtKB-EC"/>
</dbReference>
<keyword evidence="8" id="KW-0808">Transferase</keyword>
<keyword evidence="10" id="KW-0156">Chromatin regulator</keyword>
<proteinExistence type="predicted"/>
<dbReference type="SUPFAM" id="SSF82199">
    <property type="entry name" value="SET domain"/>
    <property type="match status" value="1"/>
</dbReference>
<evidence type="ECO:0000256" key="7">
    <source>
        <dbReference type="ARBA" id="ARBA00022603"/>
    </source>
</evidence>
<evidence type="ECO:0000256" key="4">
    <source>
        <dbReference type="ARBA" id="ARBA00012188"/>
    </source>
</evidence>
<feature type="compositionally biased region" description="Polar residues" evidence="18">
    <location>
        <begin position="1786"/>
        <end position="1795"/>
    </location>
</feature>
<evidence type="ECO:0000256" key="9">
    <source>
        <dbReference type="ARBA" id="ARBA00022691"/>
    </source>
</evidence>
<evidence type="ECO:0000256" key="1">
    <source>
        <dbReference type="ARBA" id="ARBA00004123"/>
    </source>
</evidence>
<evidence type="ECO:0000256" key="5">
    <source>
        <dbReference type="ARBA" id="ARBA00022454"/>
    </source>
</evidence>
<keyword evidence="9" id="KW-0949">S-adenosyl-L-methionine</keyword>
<accession>A0AAV1GS65</accession>
<feature type="region of interest" description="Disordered" evidence="18">
    <location>
        <begin position="1784"/>
        <end position="1822"/>
    </location>
</feature>
<keyword evidence="13" id="KW-0539">Nucleus</keyword>
<feature type="region of interest" description="Disordered" evidence="18">
    <location>
        <begin position="444"/>
        <end position="478"/>
    </location>
</feature>
<evidence type="ECO:0000256" key="8">
    <source>
        <dbReference type="ARBA" id="ARBA00022679"/>
    </source>
</evidence>
<comment type="catalytic activity">
    <reaction evidence="16">
        <text>N(6),N(6)-dimethyl-L-lysyl(20)-[histone H4] + S-adenosyl-L-methionine = N(6),N(6),N(6)-trimethyl-L-lysyl(20)-[histone H4] + S-adenosyl-L-homocysteine + H(+)</text>
        <dbReference type="Rhea" id="RHEA:61992"/>
        <dbReference type="Rhea" id="RHEA-COMP:15556"/>
        <dbReference type="Rhea" id="RHEA-COMP:15998"/>
        <dbReference type="ChEBI" id="CHEBI:15378"/>
        <dbReference type="ChEBI" id="CHEBI:57856"/>
        <dbReference type="ChEBI" id="CHEBI:59789"/>
        <dbReference type="ChEBI" id="CHEBI:61961"/>
        <dbReference type="ChEBI" id="CHEBI:61976"/>
    </reaction>
    <physiologicalReaction direction="left-to-right" evidence="16">
        <dbReference type="Rhea" id="RHEA:61993"/>
    </physiologicalReaction>
</comment>
<evidence type="ECO:0000256" key="15">
    <source>
        <dbReference type="ARBA" id="ARBA00031835"/>
    </source>
</evidence>
<protein>
    <recommendedName>
        <fullName evidence="14">[histone H4]-N-methyl-L-lysine20 N-methyltransferase KMT5B</fullName>
        <ecNumber evidence="3">2.1.1.361</ecNumber>
        <ecNumber evidence="4">2.1.1.362</ecNumber>
    </recommendedName>
    <alternativeName>
        <fullName evidence="15">[histone H4]-lysine20 N-methyltransferase KMT5B</fullName>
    </alternativeName>
</protein>
<evidence type="ECO:0000256" key="18">
    <source>
        <dbReference type="SAM" id="MobiDB-lite"/>
    </source>
</evidence>
<dbReference type="Pfam" id="PF00856">
    <property type="entry name" value="SET"/>
    <property type="match status" value="1"/>
</dbReference>
<evidence type="ECO:0000256" key="6">
    <source>
        <dbReference type="ARBA" id="ARBA00022491"/>
    </source>
</evidence>
<sequence>MDGCTRMSVKELCETDDLATGLVLDPLLGFSTHKMNISPPPEIRRWGNLKETLLRFQRTHDFNATFEALTVGELAGDYFNALGSHRQELLRQHVYRYLSAFLLDSGIKIESCDRYSSETNGAKITSTRHWFIGERVEVLLGCIAELSPTDSAVLRAGVNDFSVMYSTRKRCAQLWLGPAAFINHDCKPNCKFLPSEKNIACVEVIRPISPGEEITCYYGASFFGEGNEMCECCTCERNGEGHFKHRGKQPDCEETKDPVGQKYRLRERYLRHHREKGHFPSRPTIPGLHSGIFKAIPSRNSFTQQMRRNALKNKKLNQTKKWRREKHRRSGKHPLKSSTFKQRWAAPLLSQVTLKDLSIRVRRHSVEFLLSCKDPKSKERALLQQLEEVKSNSNSEVNLKPFTLNSSMSAHQKSRPAVNGPGLNGKSVTVVDRQASYQRTSLRKRNMVQSTPTHQTGSSNTGNNTTVCQTEGMNKSGSAIKQETEKAITESQSNKSNECGVTDTAAELTEHRTIRAPSLLEVSQNTTDRPEKVRDNPLISLKQYLTVSVTRLSLPPSLDAQNTLSVRTDQVELRGKSSQRHRPAPLSVQTKGRGSRSQQRQRENSGICSTEGNRGVREMFFKSGDKVNLRKRNASESVCDLSRSQKEETDNVIEIQTVSEVKDVMQTEQQEMVKNQTDGQEEKIKESVKPLGKVKESECKIVHNEKSGGQNNVECVRITAEEGLLHLSEQMARCVSKQPQYRHRQDVVLKPAKVLLSDILRKNESFLGKRLHGDIVESVFLTSTCKAALNAEEEKATGRNGGRYQTSAQRRIRRRRRMRPRTVKKVESKGIKGHLSKEVSATVKTELNEETLSLQSPQRHKNPLAICLEALPHKSLLSAKAVTNLYSDTNPQAHTQSNIPLKKRTFRSSVEPDSEQGLNPATDKASKEVAELNSSAELSQDVCTTSEDRGKLKKLFKRRIRKTEIQKLTPKRITTFNRVLRSRANNVQRSHLLRRARRCKLERQDEVSIDMAQTPERDELLESKQTKTPAKILRQCRKTTNKSQIKEELEKFPQQSGLEETKPGLNFKIRFKRRKGRVWEMQGAGFDNLALKTETGDELVTCDPFKAIMDSVSILNMEMEAAQAHVQASKKSKSRLHRLKRRGERRSERTTVTASSDAKPDKDLDKTVRGPTEMSNDDEIIKGKLDGELQNGVKLLTEKNRSPQSDGIVLPAAGQATKIEDRYVKNCCLFEMGSQQKLPSELDSNGLPLPVLRLRRKAEDIWEVESKEELRQTQLKEEPAVKRELTGHILGRQKKGCVDFSKLKEECPSLQRLNSNSALLKTEPPPFSLSLSPLSLSSPLNENKAEVRSSAANTVIDRPELNSGGRKQRYKMERVHKCGPVETPTPCLSHTLQQIDNSLSRLSEGLCSSQTLERPTASSNTSSSVIQPPASQSPPFTTADSMLSSEPSFSNCCDDILDFQCLNFEGYYQPQNILPSSPSDLCSLDPPTDPFSSPLSHSPSDTWTTETPYLGPPSPGNNFTSEDLQFFPGLISSKGDSVSLECEAKDTSRDRIQPNPGFSFSAPGNADMIAKERIVSKNLGTRPSRDDLRNQAVSVVNKPRFFGATSSSVTSQSPVTITQTPINFKAGTSQPKAQSHLRAQGPFHRMSIPNKSQTFPSSQPNTVRGTPQACTTKSVPSSQVPNKFLSPQLFTVKTPNPSDNLFKHEKTSSVIHRVLKFQGGDQIQNLYSAPCKDAMATAGSSNVSSRTVNAKPGAFERIHQSHKPGVGADSYQKGNVSLQGFGKDVQLTSSSNPSRPNIHFNKPNASFPQSFSKNKTTPEKHESVETNMMYKNLSSLPRPFFFPSKTPESYSSIQDKSLKHDKSTMSASEKHQPCYTQQDPFDFSFGSSLSPMSQHNSPQVVHSTPPSTPAPGVKSQSSTSSASFPYGYQGPPYVLNFSGDHSLTLGLRDGAEGYQGSTNYTYHCLMEPSGTQGRLVLEPCGPQLSNPASFSLGGFSGLKGQDEHCRKDMQQQCQPGEHQGAPHYGPVTSSHSMGATKPKRVRLVVTDGTVDLDLQYSD</sequence>
<dbReference type="GO" id="GO:0005694">
    <property type="term" value="C:chromosome"/>
    <property type="evidence" value="ECO:0007669"/>
    <property type="project" value="UniProtKB-SubCell"/>
</dbReference>
<evidence type="ECO:0000256" key="13">
    <source>
        <dbReference type="ARBA" id="ARBA00023242"/>
    </source>
</evidence>
<feature type="region of interest" description="Disordered" evidence="18">
    <location>
        <begin position="2007"/>
        <end position="2038"/>
    </location>
</feature>
<feature type="compositionally biased region" description="Polar residues" evidence="18">
    <location>
        <begin position="467"/>
        <end position="478"/>
    </location>
</feature>
<evidence type="ECO:0000313" key="21">
    <source>
        <dbReference type="Proteomes" id="UP001178508"/>
    </source>
</evidence>
<feature type="compositionally biased region" description="Basic and acidic residues" evidence="18">
    <location>
        <begin position="1856"/>
        <end position="1872"/>
    </location>
</feature>
<feature type="region of interest" description="Disordered" evidence="18">
    <location>
        <begin position="1126"/>
        <end position="1178"/>
    </location>
</feature>
<keyword evidence="5" id="KW-0158">Chromosome</keyword>
<feature type="region of interest" description="Disordered" evidence="18">
    <location>
        <begin position="1545"/>
        <end position="1564"/>
    </location>
</feature>
<dbReference type="InterPro" id="IPR039977">
    <property type="entry name" value="Suv4-20/Set9"/>
</dbReference>
<feature type="region of interest" description="Disordered" evidence="18">
    <location>
        <begin position="1407"/>
        <end position="1441"/>
    </location>
</feature>
<dbReference type="PANTHER" id="PTHR12977">
    <property type="entry name" value="SUPPRESSOR OF VARIEGATION 4-20-RELATED"/>
    <property type="match status" value="1"/>
</dbReference>
<dbReference type="EMBL" id="OY660879">
    <property type="protein sequence ID" value="CAJ1076348.1"/>
    <property type="molecule type" value="Genomic_DNA"/>
</dbReference>
<feature type="compositionally biased region" description="Polar residues" evidence="18">
    <location>
        <begin position="1803"/>
        <end position="1815"/>
    </location>
</feature>
<evidence type="ECO:0000256" key="17">
    <source>
        <dbReference type="ARBA" id="ARBA00048710"/>
    </source>
</evidence>
<feature type="region of interest" description="Disordered" evidence="18">
    <location>
        <begin position="571"/>
        <end position="611"/>
    </location>
</feature>
<dbReference type="Gene3D" id="1.10.10.1700">
    <property type="entry name" value="Histone-lysine N-methyltransferase"/>
    <property type="match status" value="1"/>
</dbReference>
<feature type="compositionally biased region" description="Basic and acidic residues" evidence="18">
    <location>
        <begin position="1158"/>
        <end position="1168"/>
    </location>
</feature>
<feature type="compositionally biased region" description="Polar residues" evidence="18">
    <location>
        <begin position="1885"/>
        <end position="1905"/>
    </location>
</feature>
<keyword evidence="7" id="KW-0489">Methyltransferase</keyword>
<comment type="subcellular location">
    <subcellularLocation>
        <location evidence="2">Chromosome</location>
    </subcellularLocation>
    <subcellularLocation>
        <location evidence="1">Nucleus</location>
    </subcellularLocation>
</comment>
<keyword evidence="21" id="KW-1185">Reference proteome</keyword>
<feature type="region of interest" description="Disordered" evidence="18">
    <location>
        <begin position="1345"/>
        <end position="1371"/>
    </location>
</feature>
<dbReference type="GO" id="GO:0005634">
    <property type="term" value="C:nucleus"/>
    <property type="evidence" value="ECO:0007669"/>
    <property type="project" value="UniProtKB-SubCell"/>
</dbReference>
<feature type="region of interest" description="Disordered" evidence="18">
    <location>
        <begin position="319"/>
        <end position="338"/>
    </location>
</feature>
<feature type="domain" description="SET" evidence="19">
    <location>
        <begin position="110"/>
        <end position="219"/>
    </location>
</feature>
<evidence type="ECO:0000256" key="11">
    <source>
        <dbReference type="ARBA" id="ARBA00023015"/>
    </source>
</evidence>
<evidence type="ECO:0000256" key="14">
    <source>
        <dbReference type="ARBA" id="ARBA00031786"/>
    </source>
</evidence>
<dbReference type="FunFam" id="2.170.270.10:FF:000006">
    <property type="entry name" value="Histone-lysine N-methyltransferase"/>
    <property type="match status" value="1"/>
</dbReference>
<feature type="compositionally biased region" description="Basic residues" evidence="18">
    <location>
        <begin position="810"/>
        <end position="823"/>
    </location>
</feature>
<keyword evidence="6" id="KW-0678">Repressor</keyword>
<evidence type="ECO:0000256" key="16">
    <source>
        <dbReference type="ARBA" id="ARBA00048602"/>
    </source>
</evidence>
<dbReference type="InterPro" id="IPR001214">
    <property type="entry name" value="SET_dom"/>
</dbReference>